<dbReference type="Proteomes" id="UP000002970">
    <property type="component" value="Unassembled WGS sequence"/>
</dbReference>
<dbReference type="HOGENOM" id="CLU_024920_1_2_9"/>
<comment type="similarity">
    <text evidence="1">Belongs to the bacterial sugar transferase family.</text>
</comment>
<evidence type="ECO:0000313" key="4">
    <source>
        <dbReference type="EMBL" id="EGA92856.1"/>
    </source>
</evidence>
<dbReference type="AlphaFoldDB" id="E7GQP6"/>
<name>E7GQP6_CLOS6</name>
<dbReference type="EMBL" id="ADLQ01000073">
    <property type="protein sequence ID" value="EGA92856.1"/>
    <property type="molecule type" value="Genomic_DNA"/>
</dbReference>
<dbReference type="PANTHER" id="PTHR30576">
    <property type="entry name" value="COLANIC BIOSYNTHESIS UDP-GLUCOSE LIPID CARRIER TRANSFERASE"/>
    <property type="match status" value="1"/>
</dbReference>
<evidence type="ECO:0000259" key="3">
    <source>
        <dbReference type="Pfam" id="PF02397"/>
    </source>
</evidence>
<organism evidence="4 5">
    <name type="scientific">Clostridium symbiosum (strain WAL-14163)</name>
    <dbReference type="NCBI Taxonomy" id="742740"/>
    <lineage>
        <taxon>Bacteria</taxon>
        <taxon>Bacillati</taxon>
        <taxon>Bacillota</taxon>
        <taxon>Clostridia</taxon>
        <taxon>Lachnospirales</taxon>
        <taxon>Lachnospiraceae</taxon>
        <taxon>Otoolea</taxon>
    </lineage>
</organism>
<reference evidence="4 5" key="1">
    <citation type="submission" date="2010-12" db="EMBL/GenBank/DDBJ databases">
        <title>The Genome Sequence of Clostridium symbiosum strain WAL-14163.</title>
        <authorList>
            <person name="Earl A."/>
            <person name="Ward D."/>
            <person name="Feldgarden M."/>
            <person name="Gevers D."/>
            <person name="Finegold S.M."/>
            <person name="Summanen P.H."/>
            <person name="Molitoris D.R."/>
            <person name="Vaisanen M.L."/>
            <person name="Daigneault M."/>
            <person name="Young S.K."/>
            <person name="Zeng Q."/>
            <person name="Gargeya S."/>
            <person name="Fitzgerald M."/>
            <person name="Haas B."/>
            <person name="Abouelleil A."/>
            <person name="Alvarado L."/>
            <person name="Arachchi H.M."/>
            <person name="Berlin A."/>
            <person name="Brown A."/>
            <person name="Chapman S.B."/>
            <person name="Chen Z."/>
            <person name="Dunbar C."/>
            <person name="Freedman E."/>
            <person name="Gearin G."/>
            <person name="Gellesch M."/>
            <person name="Goldberg J."/>
            <person name="Griggs A."/>
            <person name="Gujja S."/>
            <person name="Heilman E."/>
            <person name="Heiman D."/>
            <person name="Howarth C."/>
            <person name="Larson L."/>
            <person name="Lui A."/>
            <person name="MacDonald P.J.P."/>
            <person name="Mehta T."/>
            <person name="Montmayeur A."/>
            <person name="Murphy C."/>
            <person name="Neiman D."/>
            <person name="Pearson M."/>
            <person name="Priest M."/>
            <person name="Roberts A."/>
            <person name="Saif S."/>
            <person name="Shea T."/>
            <person name="Shenoy N."/>
            <person name="Sisk P."/>
            <person name="Stolte C."/>
            <person name="Sykes S."/>
            <person name="White J."/>
            <person name="Yandava C."/>
            <person name="Nusbaum C."/>
            <person name="Birren B."/>
        </authorList>
    </citation>
    <scope>NUCLEOTIDE SEQUENCE [LARGE SCALE GENOMIC DNA]</scope>
    <source>
        <strain evidence="4 5">WAL-14163</strain>
    </source>
</reference>
<keyword evidence="5" id="KW-1185">Reference proteome</keyword>
<evidence type="ECO:0000256" key="1">
    <source>
        <dbReference type="ARBA" id="ARBA00006464"/>
    </source>
</evidence>
<feature type="domain" description="Bacterial sugar transferase" evidence="3">
    <location>
        <begin position="13"/>
        <end position="205"/>
    </location>
</feature>
<comment type="caution">
    <text evidence="4">The sequence shown here is derived from an EMBL/GenBank/DDBJ whole genome shotgun (WGS) entry which is preliminary data.</text>
</comment>
<feature type="transmembrane region" description="Helical" evidence="2">
    <location>
        <begin position="15"/>
        <end position="39"/>
    </location>
</feature>
<dbReference type="InterPro" id="IPR003362">
    <property type="entry name" value="Bact_transf"/>
</dbReference>
<keyword evidence="2" id="KW-0472">Membrane</keyword>
<dbReference type="RefSeq" id="WP_003502447.1">
    <property type="nucleotide sequence ID" value="NZ_GL834313.1"/>
</dbReference>
<dbReference type="PANTHER" id="PTHR30576:SF20">
    <property type="entry name" value="QUINOVOSAMINEPHOSPHOTRANSFERAE-RELATED"/>
    <property type="match status" value="1"/>
</dbReference>
<dbReference type="STRING" id="1512.GCA_900049235_03500"/>
<evidence type="ECO:0000313" key="5">
    <source>
        <dbReference type="Proteomes" id="UP000002970"/>
    </source>
</evidence>
<proteinExistence type="inferred from homology"/>
<keyword evidence="2" id="KW-1133">Transmembrane helix</keyword>
<protein>
    <recommendedName>
        <fullName evidence="3">Bacterial sugar transferase domain-containing protein</fullName>
    </recommendedName>
</protein>
<keyword evidence="2" id="KW-0812">Transmembrane</keyword>
<sequence>MSDGNKQAYFRIKRILDFALALLSLILLSPIFLFAAVGIKMSSPGKIFYRAKRMGKGNQPFEMYKFRTMHENSDQFGSITAVNDNRIFSFGNILRKTKIDELPQLINIIKNQMSIVGPRPEDVEIVKKHYTERQMHTLDVKPGLASPGSIFNYTHGDSFLEGKDSEYLYLNRFMPLKLEMELIYINNCSLQYDVKIILRTLYVVFSRVAGKKIINCHLNTK</sequence>
<accession>E7GQP6</accession>
<dbReference type="Pfam" id="PF02397">
    <property type="entry name" value="Bac_transf"/>
    <property type="match status" value="1"/>
</dbReference>
<dbReference type="eggNOG" id="COG2148">
    <property type="taxonomic scope" value="Bacteria"/>
</dbReference>
<dbReference type="GO" id="GO:0016780">
    <property type="term" value="F:phosphotransferase activity, for other substituted phosphate groups"/>
    <property type="evidence" value="ECO:0007669"/>
    <property type="project" value="TreeGrafter"/>
</dbReference>
<gene>
    <name evidence="4" type="ORF">HMPREF9474_03241</name>
</gene>
<evidence type="ECO:0000256" key="2">
    <source>
        <dbReference type="SAM" id="Phobius"/>
    </source>
</evidence>